<dbReference type="Proteomes" id="UP000076502">
    <property type="component" value="Unassembled WGS sequence"/>
</dbReference>
<accession>A0A154P360</accession>
<evidence type="ECO:0000313" key="2">
    <source>
        <dbReference type="Proteomes" id="UP000076502"/>
    </source>
</evidence>
<keyword evidence="2" id="KW-1185">Reference proteome</keyword>
<dbReference type="EMBL" id="KQ434809">
    <property type="protein sequence ID" value="KZC06301.1"/>
    <property type="molecule type" value="Genomic_DNA"/>
</dbReference>
<organism evidence="1 2">
    <name type="scientific">Dufourea novaeangliae</name>
    <name type="common">Sweat bee</name>
    <dbReference type="NCBI Taxonomy" id="178035"/>
    <lineage>
        <taxon>Eukaryota</taxon>
        <taxon>Metazoa</taxon>
        <taxon>Ecdysozoa</taxon>
        <taxon>Arthropoda</taxon>
        <taxon>Hexapoda</taxon>
        <taxon>Insecta</taxon>
        <taxon>Pterygota</taxon>
        <taxon>Neoptera</taxon>
        <taxon>Endopterygota</taxon>
        <taxon>Hymenoptera</taxon>
        <taxon>Apocrita</taxon>
        <taxon>Aculeata</taxon>
        <taxon>Apoidea</taxon>
        <taxon>Anthophila</taxon>
        <taxon>Halictidae</taxon>
        <taxon>Rophitinae</taxon>
        <taxon>Dufourea</taxon>
    </lineage>
</organism>
<sequence length="51" mass="5634">MKKFIASCALISITIRLPIQDRLKKHGENAYGSPCARAVTSKKSLPCVYKP</sequence>
<protein>
    <submittedName>
        <fullName evidence="1">Uncharacterized protein</fullName>
    </submittedName>
</protein>
<proteinExistence type="predicted"/>
<dbReference type="AlphaFoldDB" id="A0A154P360"/>
<reference evidence="1 2" key="1">
    <citation type="submission" date="2015-07" db="EMBL/GenBank/DDBJ databases">
        <title>The genome of Dufourea novaeangliae.</title>
        <authorList>
            <person name="Pan H."/>
            <person name="Kapheim K."/>
        </authorList>
    </citation>
    <scope>NUCLEOTIDE SEQUENCE [LARGE SCALE GENOMIC DNA]</scope>
    <source>
        <strain evidence="1">0120121106</strain>
        <tissue evidence="1">Whole body</tissue>
    </source>
</reference>
<gene>
    <name evidence="1" type="ORF">WN55_10210</name>
</gene>
<name>A0A154P360_DUFNO</name>
<evidence type="ECO:0000313" key="1">
    <source>
        <dbReference type="EMBL" id="KZC06301.1"/>
    </source>
</evidence>